<dbReference type="EMBL" id="CACRXK020013504">
    <property type="protein sequence ID" value="CAB4025250.1"/>
    <property type="molecule type" value="Genomic_DNA"/>
</dbReference>
<name>A0A7D9JAI0_PARCT</name>
<organism evidence="1 2">
    <name type="scientific">Paramuricea clavata</name>
    <name type="common">Red gorgonian</name>
    <name type="synonym">Violescent sea-whip</name>
    <dbReference type="NCBI Taxonomy" id="317549"/>
    <lineage>
        <taxon>Eukaryota</taxon>
        <taxon>Metazoa</taxon>
        <taxon>Cnidaria</taxon>
        <taxon>Anthozoa</taxon>
        <taxon>Octocorallia</taxon>
        <taxon>Malacalcyonacea</taxon>
        <taxon>Plexauridae</taxon>
        <taxon>Paramuricea</taxon>
    </lineage>
</organism>
<dbReference type="Proteomes" id="UP001152795">
    <property type="component" value="Unassembled WGS sequence"/>
</dbReference>
<keyword evidence="2" id="KW-1185">Reference proteome</keyword>
<comment type="caution">
    <text evidence="1">The sequence shown here is derived from an EMBL/GenBank/DDBJ whole genome shotgun (WGS) entry which is preliminary data.</text>
</comment>
<proteinExistence type="predicted"/>
<sequence>LTITWYANKKSFLFQCELGGKLKDLVINLCSNKTQIHESETNENKIVDRLLNEFCDVKTKVRQLSAVMNNLSEDIAMVTNYIKSQDIGSKSAKCNVAVQTDLYPANETTNQTQVCSPAPVIMELDLVIMESKFNRICTEIADIQKNQKEITQHVNCKLDSDAYLIENEKFIDQIQALNSEMENYKANSNNAGKSLGDNKRAQQHNNITIQIEQKKHPD</sequence>
<gene>
    <name evidence="1" type="ORF">PACLA_8A071097</name>
</gene>
<reference evidence="1" key="1">
    <citation type="submission" date="2020-04" db="EMBL/GenBank/DDBJ databases">
        <authorList>
            <person name="Alioto T."/>
            <person name="Alioto T."/>
            <person name="Gomez Garrido J."/>
        </authorList>
    </citation>
    <scope>NUCLEOTIDE SEQUENCE</scope>
    <source>
        <strain evidence="1">A484AB</strain>
    </source>
</reference>
<dbReference type="AlphaFoldDB" id="A0A7D9JAI0"/>
<evidence type="ECO:0000313" key="1">
    <source>
        <dbReference type="EMBL" id="CAB4025250.1"/>
    </source>
</evidence>
<protein>
    <submittedName>
        <fullName evidence="1">Uncharacterized protein</fullName>
    </submittedName>
</protein>
<feature type="non-terminal residue" evidence="1">
    <location>
        <position position="218"/>
    </location>
</feature>
<evidence type="ECO:0000313" key="2">
    <source>
        <dbReference type="Proteomes" id="UP001152795"/>
    </source>
</evidence>
<accession>A0A7D9JAI0</accession>
<feature type="non-terminal residue" evidence="1">
    <location>
        <position position="1"/>
    </location>
</feature>